<keyword evidence="2" id="KW-0472">Membrane</keyword>
<feature type="transmembrane region" description="Helical" evidence="2">
    <location>
        <begin position="461"/>
        <end position="481"/>
    </location>
</feature>
<feature type="domain" description="Big-1" evidence="3">
    <location>
        <begin position="133"/>
        <end position="222"/>
    </location>
</feature>
<name>A0A6G7XHH4_9MICO</name>
<keyword evidence="2" id="KW-1133">Transmembrane helix</keyword>
<feature type="domain" description="Big-1" evidence="3">
    <location>
        <begin position="236"/>
        <end position="326"/>
    </location>
</feature>
<dbReference type="InterPro" id="IPR013783">
    <property type="entry name" value="Ig-like_fold"/>
</dbReference>
<dbReference type="Pfam" id="PF09134">
    <property type="entry name" value="Invasin_D3"/>
    <property type="match status" value="1"/>
</dbReference>
<dbReference type="SUPFAM" id="SSF49373">
    <property type="entry name" value="Invasin/intimin cell-adhesion fragments"/>
    <property type="match status" value="4"/>
</dbReference>
<evidence type="ECO:0000259" key="3">
    <source>
        <dbReference type="SMART" id="SM00634"/>
    </source>
</evidence>
<organism evidence="4 5">
    <name type="scientific">Leucobacter viscericola</name>
    <dbReference type="NCBI Taxonomy" id="2714935"/>
    <lineage>
        <taxon>Bacteria</taxon>
        <taxon>Bacillati</taxon>
        <taxon>Actinomycetota</taxon>
        <taxon>Actinomycetes</taxon>
        <taxon>Micrococcales</taxon>
        <taxon>Microbacteriaceae</taxon>
        <taxon>Leucobacter</taxon>
    </lineage>
</organism>
<dbReference type="Gene3D" id="2.60.40.10">
    <property type="entry name" value="Immunoglobulins"/>
    <property type="match status" value="4"/>
</dbReference>
<reference evidence="4 5" key="1">
    <citation type="submission" date="2020-03" db="EMBL/GenBank/DDBJ databases">
        <title>Leucobacter sp. nov., isolated from beetles.</title>
        <authorList>
            <person name="Hyun D.-W."/>
            <person name="Bae J.-W."/>
        </authorList>
    </citation>
    <scope>NUCLEOTIDE SEQUENCE [LARGE SCALE GENOMIC DNA]</scope>
    <source>
        <strain evidence="4 5">HDW9C</strain>
    </source>
</reference>
<evidence type="ECO:0000256" key="2">
    <source>
        <dbReference type="SAM" id="Phobius"/>
    </source>
</evidence>
<evidence type="ECO:0000256" key="1">
    <source>
        <dbReference type="ARBA" id="ARBA00010116"/>
    </source>
</evidence>
<dbReference type="RefSeq" id="WP_166292239.1">
    <property type="nucleotide sequence ID" value="NZ_CP049863.1"/>
</dbReference>
<dbReference type="SMART" id="SM00634">
    <property type="entry name" value="BID_1"/>
    <property type="match status" value="4"/>
</dbReference>
<proteinExistence type="inferred from homology"/>
<dbReference type="InterPro" id="IPR015217">
    <property type="entry name" value="Invasin_dom_3"/>
</dbReference>
<dbReference type="EMBL" id="CP049863">
    <property type="protein sequence ID" value="QIK63899.1"/>
    <property type="molecule type" value="Genomic_DNA"/>
</dbReference>
<accession>A0A6G7XHH4</accession>
<dbReference type="AlphaFoldDB" id="A0A6G7XHH4"/>
<dbReference type="KEGG" id="lvi:G7068_12355"/>
<protein>
    <recommendedName>
        <fullName evidence="3">Big-1 domain-containing protein</fullName>
    </recommendedName>
</protein>
<dbReference type="Proteomes" id="UP000502677">
    <property type="component" value="Chromosome"/>
</dbReference>
<keyword evidence="5" id="KW-1185">Reference proteome</keyword>
<dbReference type="InterPro" id="IPR003344">
    <property type="entry name" value="Big_1_dom"/>
</dbReference>
<comment type="similarity">
    <text evidence="1">Belongs to the intimin/invasin family.</text>
</comment>
<sequence>MNIDGSPATADGNASARFSPGPLASKIYSVTGGDVSVEGGSHSVTLALADQYGNPIPGFTGSLLAESQDDLGDGEISAFTESTIPGTYEAKITSTSSGSKKIEVSVAGAQATVGARDTASFIPGGVSIPHEGTRYSVTEGDRVVGDGTHTVTVTLVDKYGNPVPGQAAGLSATIPEALGTGGLSEFEETSTLGTYTATLASTIAGAKDVAILHGGDRLTETGNKVAKFIPGAIDSPAYTVSLGSRVVGEDAHTVTVKLADKYGNVVSGMAAELKAATTDELGEGAVSAFVETGTPGTYTATVASTRSGGKQMTVSLTGNPVTVQGNAVALFGAGAVSSIKYVITTGEEMVGSGKHTVTIMLADKYGNPVPGQSGKLKITAKDDLGKGSISDIVETDVPGTYTATITSTIAGTKALTITVDGVEDVEGVADGNDAAHFAALPQEKAPPAPAPELAATGGSSVLPVAGISILLLLVGGALLVFHNRGRKQRSK</sequence>
<dbReference type="InterPro" id="IPR008964">
    <property type="entry name" value="Invasin/intimin_cell_adhesion"/>
</dbReference>
<feature type="domain" description="Big-1" evidence="3">
    <location>
        <begin position="338"/>
        <end position="428"/>
    </location>
</feature>
<keyword evidence="2" id="KW-0812">Transmembrane</keyword>
<gene>
    <name evidence="4" type="ORF">G7068_12355</name>
</gene>
<dbReference type="GO" id="GO:0005975">
    <property type="term" value="P:carbohydrate metabolic process"/>
    <property type="evidence" value="ECO:0007669"/>
    <property type="project" value="UniProtKB-ARBA"/>
</dbReference>
<evidence type="ECO:0000313" key="5">
    <source>
        <dbReference type="Proteomes" id="UP000502677"/>
    </source>
</evidence>
<feature type="domain" description="Big-1" evidence="3">
    <location>
        <begin position="24"/>
        <end position="116"/>
    </location>
</feature>
<evidence type="ECO:0000313" key="4">
    <source>
        <dbReference type="EMBL" id="QIK63899.1"/>
    </source>
</evidence>